<protein>
    <recommendedName>
        <fullName evidence="6">Prolyl endopeptidase</fullName>
        <ecNumber evidence="6">3.4.21.-</ecNumber>
    </recommendedName>
</protein>
<keyword evidence="2 6" id="KW-0645">Protease</keyword>
<keyword evidence="4 6" id="KW-0720">Serine protease</keyword>
<dbReference type="EC" id="3.4.21.-" evidence="6"/>
<dbReference type="GO" id="GO:0004252">
    <property type="term" value="F:serine-type endopeptidase activity"/>
    <property type="evidence" value="ECO:0007669"/>
    <property type="project" value="UniProtKB-UniRule"/>
</dbReference>
<dbReference type="EMBL" id="LR746279">
    <property type="protein sequence ID" value="CAA7409675.1"/>
    <property type="molecule type" value="Genomic_DNA"/>
</dbReference>
<dbReference type="SUPFAM" id="SSF50993">
    <property type="entry name" value="Peptidase/esterase 'gauge' domain"/>
    <property type="match status" value="1"/>
</dbReference>
<dbReference type="Pfam" id="PF00326">
    <property type="entry name" value="Peptidase_S9"/>
    <property type="match status" value="1"/>
</dbReference>
<evidence type="ECO:0000256" key="5">
    <source>
        <dbReference type="ARBA" id="ARBA00045448"/>
    </source>
</evidence>
<dbReference type="InterPro" id="IPR051543">
    <property type="entry name" value="Serine_Peptidase_S9A"/>
</dbReference>
<dbReference type="Gene3D" id="3.40.50.1820">
    <property type="entry name" value="alpha/beta hydrolase"/>
    <property type="match status" value="1"/>
</dbReference>
<accession>A0A7I8LK80</accession>
<dbReference type="InterPro" id="IPR029058">
    <property type="entry name" value="AB_hydrolase_fold"/>
</dbReference>
<comment type="similarity">
    <text evidence="1 6">Belongs to the peptidase S9A family.</text>
</comment>
<evidence type="ECO:0000313" key="9">
    <source>
        <dbReference type="EMBL" id="CAA7409675.1"/>
    </source>
</evidence>
<dbReference type="Gene3D" id="2.130.10.120">
    <property type="entry name" value="Prolyl oligopeptidase, N-terminal domain"/>
    <property type="match status" value="1"/>
</dbReference>
<dbReference type="InterPro" id="IPR002470">
    <property type="entry name" value="Peptidase_S9A"/>
</dbReference>
<dbReference type="OrthoDB" id="248387at2759"/>
<evidence type="ECO:0000259" key="8">
    <source>
        <dbReference type="Pfam" id="PF02897"/>
    </source>
</evidence>
<feature type="domain" description="Peptidase S9A N-terminal" evidence="8">
    <location>
        <begin position="54"/>
        <end position="490"/>
    </location>
</feature>
<dbReference type="InterPro" id="IPR001375">
    <property type="entry name" value="Peptidase_S9_cat"/>
</dbReference>
<name>A0A7I8LK80_SPIIN</name>
<keyword evidence="10" id="KW-1185">Reference proteome</keyword>
<comment type="function">
    <text evidence="5">Serine peptidase whose precise substrate specificity remains unclear. Does not cleave peptides after a arginine or lysine residue. Regulates trans-Golgi network morphology and sorting by regulating the membrane binding of the AP-1 complex. May play a role in the regulation of synaptic vesicle exocytosis.</text>
</comment>
<evidence type="ECO:0000313" key="10">
    <source>
        <dbReference type="Proteomes" id="UP000663760"/>
    </source>
</evidence>
<evidence type="ECO:0000256" key="6">
    <source>
        <dbReference type="RuleBase" id="RU368024"/>
    </source>
</evidence>
<reference evidence="9" key="1">
    <citation type="submission" date="2020-02" db="EMBL/GenBank/DDBJ databases">
        <authorList>
            <person name="Scholz U."/>
            <person name="Mascher M."/>
            <person name="Fiebig A."/>
        </authorList>
    </citation>
    <scope>NUCLEOTIDE SEQUENCE</scope>
</reference>
<proteinExistence type="inferred from homology"/>
<feature type="domain" description="Peptidase S9 prolyl oligopeptidase catalytic" evidence="7">
    <location>
        <begin position="591"/>
        <end position="805"/>
    </location>
</feature>
<evidence type="ECO:0000256" key="2">
    <source>
        <dbReference type="ARBA" id="ARBA00022670"/>
    </source>
</evidence>
<dbReference type="GO" id="GO:0006508">
    <property type="term" value="P:proteolysis"/>
    <property type="evidence" value="ECO:0007669"/>
    <property type="project" value="UniProtKB-KW"/>
</dbReference>
<dbReference type="PRINTS" id="PR00862">
    <property type="entry name" value="PROLIGOPTASE"/>
</dbReference>
<dbReference type="AlphaFoldDB" id="A0A7I8LK80"/>
<dbReference type="PANTHER" id="PTHR11757:SF12">
    <property type="entry name" value="PROLYL ENDOPEPTIDASE"/>
    <property type="match status" value="1"/>
</dbReference>
<organism evidence="9 10">
    <name type="scientific">Spirodela intermedia</name>
    <name type="common">Intermediate duckweed</name>
    <dbReference type="NCBI Taxonomy" id="51605"/>
    <lineage>
        <taxon>Eukaryota</taxon>
        <taxon>Viridiplantae</taxon>
        <taxon>Streptophyta</taxon>
        <taxon>Embryophyta</taxon>
        <taxon>Tracheophyta</taxon>
        <taxon>Spermatophyta</taxon>
        <taxon>Magnoliopsida</taxon>
        <taxon>Liliopsida</taxon>
        <taxon>Araceae</taxon>
        <taxon>Lemnoideae</taxon>
        <taxon>Spirodela</taxon>
    </lineage>
</organism>
<dbReference type="Pfam" id="PF02897">
    <property type="entry name" value="Peptidase_S9_N"/>
    <property type="match status" value="1"/>
</dbReference>
<evidence type="ECO:0000256" key="3">
    <source>
        <dbReference type="ARBA" id="ARBA00022801"/>
    </source>
</evidence>
<dbReference type="GO" id="GO:0009507">
    <property type="term" value="C:chloroplast"/>
    <property type="evidence" value="ECO:0007669"/>
    <property type="project" value="TreeGrafter"/>
</dbReference>
<evidence type="ECO:0000256" key="1">
    <source>
        <dbReference type="ARBA" id="ARBA00005228"/>
    </source>
</evidence>
<gene>
    <name evidence="9" type="ORF">SI8410_16020353</name>
</gene>
<dbReference type="PANTHER" id="PTHR11757">
    <property type="entry name" value="PROTEASE FAMILY S9A OLIGOPEPTIDASE"/>
    <property type="match status" value="1"/>
</dbReference>
<evidence type="ECO:0000259" key="7">
    <source>
        <dbReference type="Pfam" id="PF00326"/>
    </source>
</evidence>
<dbReference type="Proteomes" id="UP000663760">
    <property type="component" value="Chromosome 16"/>
</dbReference>
<dbReference type="SUPFAM" id="SSF53474">
    <property type="entry name" value="alpha/beta-Hydrolases"/>
    <property type="match status" value="1"/>
</dbReference>
<sequence>MLRRFFRFSEEGASLASLAGVSSSSSSFSTCSRRRATVSRPFEEPPCPKRIPFTVSAHRRTWQDPYHWMSDTRDPDLAEHLRRENLYADAFMGDAEGLRRRLVSEMHSRMPPRISTPPERWGSWLYYQYVPEGREYPVLCRRWEGNSGFSKLFSGFIERFRNEHILLDWNDLAEQFGMCFCYVHVGTCRVSPDHRFLAYTVDTSGGELFQLQVKDLQTGQIAKNSEVNGVFSLAWAVNNDRLFYTTCDETQRPCRKLPFLYSSFSLVLCKKMRSRVEDELLFTENDTTCCVDITCTKDGRYITINSNTRWLYTSMQIHVIDSRNVQNELVLVQKRVTGVQYFLEHHHGFFYILTNSPSKHIVRDPGGYHLVRCRAEKFPLTNYQDFIMPGQDVIFQDMDLFDGHLVLFLQKGELPMFCSIDLPIDVDLKEPFQVEDLKPWFFPLPSSSCSIVPGSNQDFMTSSYRVVISSPVIPDLIVDYNMSKKTFSIMHQEEVLGVTEAYKNSIHLHSDDGNMNSDYRKHLQNMEGNQSWGDLSDELYCERTEVTSHDNVKVPLTILYSNKAWRSEKSPGLLYGYGSYGETLDKSWCANRISLLNRGWVLAFADVRGGGGVDPSWHEAGSGPYKLNSILDFAACGMYLVKEGYVNEDQLCAIGHSAGGLLVAATINMYSDLFCAAILKVPFLDVCNTMLNPSLPLTSLDYEEFGDPRIEAEFELIHSYSPYDNIPLGVCHPPVLVTASFHDSRVGVWEAAKWVARARDSSCSACSRSIILRTNMNGGHFGEGGRFAECEDIALEYAFLIKVIGELGDEDPAQKLGKRTQSQER</sequence>
<dbReference type="InterPro" id="IPR023302">
    <property type="entry name" value="Pept_S9A_N"/>
</dbReference>
<keyword evidence="3 6" id="KW-0378">Hydrolase</keyword>
<evidence type="ECO:0000256" key="4">
    <source>
        <dbReference type="ARBA" id="ARBA00022825"/>
    </source>
</evidence>